<dbReference type="CDD" id="cd12107">
    <property type="entry name" value="Hemerythrin"/>
    <property type="match status" value="1"/>
</dbReference>
<dbReference type="InterPro" id="IPR050669">
    <property type="entry name" value="Hemerythrin"/>
</dbReference>
<name>A0A557SCP1_9GAMM</name>
<keyword evidence="4" id="KW-0408">Iron</keyword>
<keyword evidence="2" id="KW-0813">Transport</keyword>
<reference evidence="6 7" key="1">
    <citation type="submission" date="2019-07" db="EMBL/GenBank/DDBJ databases">
        <title>The pathways for chlorine oxyanion respiration interact through the shared metabolite chlorate.</title>
        <authorList>
            <person name="Barnum T.P."/>
            <person name="Cheng Y."/>
            <person name="Hill K.A."/>
            <person name="Lucas L.N."/>
            <person name="Carlson H.K."/>
            <person name="Coates J.D."/>
        </authorList>
    </citation>
    <scope>NUCLEOTIDE SEQUENCE [LARGE SCALE GENOMIC DNA]</scope>
    <source>
        <strain evidence="6 7">BK-1</strain>
    </source>
</reference>
<evidence type="ECO:0000256" key="3">
    <source>
        <dbReference type="ARBA" id="ARBA00022723"/>
    </source>
</evidence>
<dbReference type="Pfam" id="PF01814">
    <property type="entry name" value="Hemerythrin"/>
    <property type="match status" value="1"/>
</dbReference>
<organism evidence="6 7">
    <name type="scientific">Sedimenticola selenatireducens</name>
    <dbReference type="NCBI Taxonomy" id="191960"/>
    <lineage>
        <taxon>Bacteria</taxon>
        <taxon>Pseudomonadati</taxon>
        <taxon>Pseudomonadota</taxon>
        <taxon>Gammaproteobacteria</taxon>
        <taxon>Chromatiales</taxon>
        <taxon>Sedimenticolaceae</taxon>
        <taxon>Sedimenticola</taxon>
    </lineage>
</organism>
<dbReference type="PANTHER" id="PTHR37164">
    <property type="entry name" value="BACTERIOHEMERYTHRIN"/>
    <property type="match status" value="1"/>
</dbReference>
<evidence type="ECO:0000313" key="6">
    <source>
        <dbReference type="EMBL" id="TVO75163.1"/>
    </source>
</evidence>
<dbReference type="EMBL" id="VMNH01000009">
    <property type="protein sequence ID" value="TVO75163.1"/>
    <property type="molecule type" value="Genomic_DNA"/>
</dbReference>
<dbReference type="InterPro" id="IPR016131">
    <property type="entry name" value="Haemerythrin_Fe_BS"/>
</dbReference>
<feature type="domain" description="Hemerythrin-like" evidence="5">
    <location>
        <begin position="23"/>
        <end position="134"/>
    </location>
</feature>
<accession>A0A557SCP1</accession>
<dbReference type="GO" id="GO:0005344">
    <property type="term" value="F:oxygen carrier activity"/>
    <property type="evidence" value="ECO:0007669"/>
    <property type="project" value="UniProtKB-KW"/>
</dbReference>
<keyword evidence="2" id="KW-0561">Oxygen transport</keyword>
<dbReference type="PROSITE" id="PS00550">
    <property type="entry name" value="HEMERYTHRINS"/>
    <property type="match status" value="1"/>
</dbReference>
<dbReference type="PANTHER" id="PTHR37164:SF1">
    <property type="entry name" value="BACTERIOHEMERYTHRIN"/>
    <property type="match status" value="1"/>
</dbReference>
<evidence type="ECO:0000313" key="7">
    <source>
        <dbReference type="Proteomes" id="UP000316649"/>
    </source>
</evidence>
<proteinExistence type="inferred from homology"/>
<keyword evidence="3" id="KW-0479">Metal-binding</keyword>
<sequence>MIVWSVISASARENKMSQTEESTIAGEHAVQISMIDLLRRSIKEGKSIDEKTAILDQLISYTEVHFMSEQLIMRQHSYEGYDEHDGEHDILMEQLLTINNQVLSNETRLEIKLLRELRELLLTHIATHDKKLANYLASTEN</sequence>
<dbReference type="InterPro" id="IPR012827">
    <property type="entry name" value="Hemerythrin_metal-bd"/>
</dbReference>
<dbReference type="OrthoDB" id="5296936at2"/>
<dbReference type="InterPro" id="IPR012312">
    <property type="entry name" value="Hemerythrin-like"/>
</dbReference>
<dbReference type="NCBIfam" id="TIGR02481">
    <property type="entry name" value="hemeryth_dom"/>
    <property type="match status" value="1"/>
</dbReference>
<comment type="caution">
    <text evidence="6">The sequence shown here is derived from an EMBL/GenBank/DDBJ whole genome shotgun (WGS) entry which is preliminary data.</text>
</comment>
<dbReference type="AlphaFoldDB" id="A0A557SCP1"/>
<dbReference type="InterPro" id="IPR035938">
    <property type="entry name" value="Hemerythrin-like_sf"/>
</dbReference>
<protein>
    <recommendedName>
        <fullName evidence="5">Hemerythrin-like domain-containing protein</fullName>
    </recommendedName>
</protein>
<keyword evidence="7" id="KW-1185">Reference proteome</keyword>
<evidence type="ECO:0000256" key="4">
    <source>
        <dbReference type="ARBA" id="ARBA00023004"/>
    </source>
</evidence>
<comment type="similarity">
    <text evidence="1">Belongs to the hemerythrin family.</text>
</comment>
<dbReference type="GO" id="GO:0046872">
    <property type="term" value="F:metal ion binding"/>
    <property type="evidence" value="ECO:0007669"/>
    <property type="project" value="UniProtKB-KW"/>
</dbReference>
<evidence type="ECO:0000259" key="5">
    <source>
        <dbReference type="Pfam" id="PF01814"/>
    </source>
</evidence>
<gene>
    <name evidence="6" type="ORF">FHP88_09115</name>
</gene>
<evidence type="ECO:0000256" key="2">
    <source>
        <dbReference type="ARBA" id="ARBA00022621"/>
    </source>
</evidence>
<dbReference type="SUPFAM" id="SSF47188">
    <property type="entry name" value="Hemerythrin-like"/>
    <property type="match status" value="1"/>
</dbReference>
<dbReference type="Gene3D" id="1.20.120.50">
    <property type="entry name" value="Hemerythrin-like"/>
    <property type="match status" value="1"/>
</dbReference>
<evidence type="ECO:0000256" key="1">
    <source>
        <dbReference type="ARBA" id="ARBA00010587"/>
    </source>
</evidence>
<dbReference type="Proteomes" id="UP000316649">
    <property type="component" value="Unassembled WGS sequence"/>
</dbReference>